<evidence type="ECO:0000313" key="7">
    <source>
        <dbReference type="Proteomes" id="UP001204445"/>
    </source>
</evidence>
<dbReference type="AlphaFoldDB" id="A0AAE3HJN4"/>
<keyword evidence="6" id="KW-0012">Acyltransferase</keyword>
<gene>
    <name evidence="6" type="ORF">J2T55_000352</name>
</gene>
<sequence length="399" mass="41932">MLYLNALGIVSPLGPDCQSTLTAFSNADAGGMQRDDHLLSRPITVGRVAEPLAPLPDNRAEFASRNNRLLWTACTQILTAIEHAVASHGRERVGVILGTSTSGIAEGEADYTHYLEHGRLPDNFHYGRQELGAPARFLRQVLDLTGPAYVISTACSSSGKTFSAGARLINAGLCDAVIVGGADSLCRMAISGFESLQSIAAERCNPMSRNRDGINIGEAAAVFLLSREPADIQLLGVGESTDAHHPNAPDPQGHGARLAMQAALDNARLAATDIDYINLHGTATRLNDHMESHAVSAVLGDTVAASSSKPLTGHALGAASALEAALLWLSLMQLENGAPVPPHCWDGEPDPELAALNLIDADQARLPTARRAAMMSNSFAFGGSNVTLILGRGWPESTA</sequence>
<dbReference type="PROSITE" id="PS52004">
    <property type="entry name" value="KS3_2"/>
    <property type="match status" value="1"/>
</dbReference>
<dbReference type="GO" id="GO:0006633">
    <property type="term" value="P:fatty acid biosynthetic process"/>
    <property type="evidence" value="ECO:0007669"/>
    <property type="project" value="InterPro"/>
</dbReference>
<dbReference type="CDD" id="cd00834">
    <property type="entry name" value="KAS_I_II"/>
    <property type="match status" value="1"/>
</dbReference>
<comment type="pathway">
    <text evidence="1">Lipid metabolism; fatty acid biosynthesis.</text>
</comment>
<dbReference type="Proteomes" id="UP001204445">
    <property type="component" value="Unassembled WGS sequence"/>
</dbReference>
<dbReference type="EC" id="2.3.1.41" evidence="6"/>
<protein>
    <submittedName>
        <fullName evidence="6">3-oxoacyl-[acyl-carrier-protein] synthase-1</fullName>
        <ecNumber evidence="6">2.3.1.41</ecNumber>
    </submittedName>
</protein>
<comment type="caution">
    <text evidence="6">The sequence shown here is derived from an EMBL/GenBank/DDBJ whole genome shotgun (WGS) entry which is preliminary data.</text>
</comment>
<dbReference type="PANTHER" id="PTHR11712">
    <property type="entry name" value="POLYKETIDE SYNTHASE-RELATED"/>
    <property type="match status" value="1"/>
</dbReference>
<dbReference type="Gene3D" id="3.40.47.10">
    <property type="match status" value="1"/>
</dbReference>
<dbReference type="InterPro" id="IPR020841">
    <property type="entry name" value="PKS_Beta-ketoAc_synthase_dom"/>
</dbReference>
<reference evidence="6" key="1">
    <citation type="submission" date="2022-08" db="EMBL/GenBank/DDBJ databases">
        <title>Genomic Encyclopedia of Type Strains, Phase III (KMG-III): the genomes of soil and plant-associated and newly described type strains.</title>
        <authorList>
            <person name="Whitman W."/>
        </authorList>
    </citation>
    <scope>NUCLEOTIDE SEQUENCE</scope>
    <source>
        <strain evidence="6">HMT 1</strain>
    </source>
</reference>
<dbReference type="Pfam" id="PF00109">
    <property type="entry name" value="ketoacyl-synt"/>
    <property type="match status" value="1"/>
</dbReference>
<accession>A0AAE3HJN4</accession>
<dbReference type="NCBIfam" id="NF006618">
    <property type="entry name" value="PRK09185.1"/>
    <property type="match status" value="1"/>
</dbReference>
<dbReference type="Pfam" id="PF02801">
    <property type="entry name" value="Ketoacyl-synt_C"/>
    <property type="match status" value="1"/>
</dbReference>
<evidence type="ECO:0000259" key="5">
    <source>
        <dbReference type="PROSITE" id="PS52004"/>
    </source>
</evidence>
<organism evidence="6 7">
    <name type="scientific">Methylohalomonas lacus</name>
    <dbReference type="NCBI Taxonomy" id="398773"/>
    <lineage>
        <taxon>Bacteria</taxon>
        <taxon>Pseudomonadati</taxon>
        <taxon>Pseudomonadota</taxon>
        <taxon>Gammaproteobacteria</taxon>
        <taxon>Methylohalomonadales</taxon>
        <taxon>Methylohalomonadaceae</taxon>
        <taxon>Methylohalomonas</taxon>
    </lineage>
</organism>
<keyword evidence="3 4" id="KW-0808">Transferase</keyword>
<feature type="domain" description="Ketosynthase family 3 (KS3)" evidence="5">
    <location>
        <begin position="1"/>
        <end position="392"/>
    </location>
</feature>
<dbReference type="InterPro" id="IPR000794">
    <property type="entry name" value="Beta-ketoacyl_synthase"/>
</dbReference>
<comment type="similarity">
    <text evidence="2 4">Belongs to the thiolase-like superfamily. Beta-ketoacyl-ACP synthases family.</text>
</comment>
<dbReference type="SMART" id="SM00825">
    <property type="entry name" value="PKS_KS"/>
    <property type="match status" value="1"/>
</dbReference>
<dbReference type="PROSITE" id="PS00606">
    <property type="entry name" value="KS3_1"/>
    <property type="match status" value="1"/>
</dbReference>
<keyword evidence="7" id="KW-1185">Reference proteome</keyword>
<dbReference type="EMBL" id="JANUCT010000002">
    <property type="protein sequence ID" value="MCS3902356.1"/>
    <property type="molecule type" value="Genomic_DNA"/>
</dbReference>
<dbReference type="GO" id="GO:0004315">
    <property type="term" value="F:3-oxoacyl-[acyl-carrier-protein] synthase activity"/>
    <property type="evidence" value="ECO:0007669"/>
    <property type="project" value="UniProtKB-EC"/>
</dbReference>
<dbReference type="InterPro" id="IPR014031">
    <property type="entry name" value="Ketoacyl_synth_C"/>
</dbReference>
<name>A0AAE3HJN4_9GAMM</name>
<proteinExistence type="inferred from homology"/>
<dbReference type="SUPFAM" id="SSF53901">
    <property type="entry name" value="Thiolase-like"/>
    <property type="match status" value="2"/>
</dbReference>
<dbReference type="GO" id="GO:0005829">
    <property type="term" value="C:cytosol"/>
    <property type="evidence" value="ECO:0007669"/>
    <property type="project" value="TreeGrafter"/>
</dbReference>
<evidence type="ECO:0000256" key="3">
    <source>
        <dbReference type="ARBA" id="ARBA00022679"/>
    </source>
</evidence>
<evidence type="ECO:0000313" key="6">
    <source>
        <dbReference type="EMBL" id="MCS3902356.1"/>
    </source>
</evidence>
<dbReference type="RefSeq" id="WP_259053865.1">
    <property type="nucleotide sequence ID" value="NZ_JANUCT010000002.1"/>
</dbReference>
<dbReference type="InterPro" id="IPR014030">
    <property type="entry name" value="Ketoacyl_synth_N"/>
</dbReference>
<dbReference type="InterPro" id="IPR018201">
    <property type="entry name" value="Ketoacyl_synth_AS"/>
</dbReference>
<dbReference type="InterPro" id="IPR016039">
    <property type="entry name" value="Thiolase-like"/>
</dbReference>
<evidence type="ECO:0000256" key="2">
    <source>
        <dbReference type="ARBA" id="ARBA00008467"/>
    </source>
</evidence>
<evidence type="ECO:0000256" key="4">
    <source>
        <dbReference type="RuleBase" id="RU003694"/>
    </source>
</evidence>
<dbReference type="PANTHER" id="PTHR11712:SF320">
    <property type="entry name" value="BETA-KETOACYL SYNTHASE"/>
    <property type="match status" value="1"/>
</dbReference>
<evidence type="ECO:0000256" key="1">
    <source>
        <dbReference type="ARBA" id="ARBA00005194"/>
    </source>
</evidence>